<dbReference type="Pfam" id="PF13489">
    <property type="entry name" value="Methyltransf_23"/>
    <property type="match status" value="1"/>
</dbReference>
<dbReference type="SUPFAM" id="SSF53335">
    <property type="entry name" value="S-adenosyl-L-methionine-dependent methyltransferases"/>
    <property type="match status" value="1"/>
</dbReference>
<accession>A0A0L8AQU7</accession>
<dbReference type="PANTHER" id="PTHR43861">
    <property type="entry name" value="TRANS-ACONITATE 2-METHYLTRANSFERASE-RELATED"/>
    <property type="match status" value="1"/>
</dbReference>
<dbReference type="CDD" id="cd02440">
    <property type="entry name" value="AdoMet_MTases"/>
    <property type="match status" value="1"/>
</dbReference>
<dbReference type="OrthoDB" id="2370471at2"/>
<keyword evidence="2" id="KW-1185">Reference proteome</keyword>
<dbReference type="RefSeq" id="WP_053221689.1">
    <property type="nucleotide sequence ID" value="NZ_JSVA01000001.1"/>
</dbReference>
<dbReference type="PATRIC" id="fig|1566026.4.peg.62"/>
<evidence type="ECO:0000313" key="2">
    <source>
        <dbReference type="Proteomes" id="UP000036908"/>
    </source>
</evidence>
<name>A0A0L8AQU7_9BACT</name>
<reference evidence="2" key="1">
    <citation type="submission" date="2014-11" db="EMBL/GenBank/DDBJ databases">
        <title>Genome sequencing of Roseivirga sp. D-25.</title>
        <authorList>
            <person name="Selvaratnam C."/>
            <person name="Thevarajoo S."/>
            <person name="Goh K.M."/>
            <person name="Eee R."/>
            <person name="Chan K.-G."/>
            <person name="Chong C.S."/>
        </authorList>
    </citation>
    <scope>NUCLEOTIDE SEQUENCE [LARGE SCALE GENOMIC DNA]</scope>
    <source>
        <strain evidence="2">D-25</strain>
    </source>
</reference>
<comment type="caution">
    <text evidence="1">The sequence shown here is derived from an EMBL/GenBank/DDBJ whole genome shotgun (WGS) entry which is preliminary data.</text>
</comment>
<gene>
    <name evidence="1" type="ORF">OB69_00300</name>
</gene>
<evidence type="ECO:0000313" key="1">
    <source>
        <dbReference type="EMBL" id="KOF04542.1"/>
    </source>
</evidence>
<dbReference type="InterPro" id="IPR029063">
    <property type="entry name" value="SAM-dependent_MTases_sf"/>
</dbReference>
<protein>
    <recommendedName>
        <fullName evidence="3">Methyltransferase</fullName>
    </recommendedName>
</protein>
<dbReference type="Gene3D" id="3.40.50.150">
    <property type="entry name" value="Vaccinia Virus protein VP39"/>
    <property type="match status" value="1"/>
</dbReference>
<evidence type="ECO:0008006" key="3">
    <source>
        <dbReference type="Google" id="ProtNLM"/>
    </source>
</evidence>
<sequence>MERLEECPLCGNAQFESYLKINDHFLSHEEFQLQKCSSCDLVFINPRPTQAEIAPYYKSVDYISHSNKTKSLSSLLYKLVRSYTLGKKYRLIKSQLHQTSQIHHLDYGSGTGHFIDYTSNKGWISKGYEPDQNALSHNNKSIQKLILHNLESIKDNSYDVITLFHVLEHVHNLNSVLGLLINQLKPNGILLLALPNHKSYDAKHYKQHWAGYDVPRHLYHFDRTSVNQLAKQHGLKIDKIEPMVFDAFYVSMLSEKYLGNSMTLVRGILNGFKSNSKANSNGEYSSLIFILRK</sequence>
<proteinExistence type="predicted"/>
<dbReference type="PANTHER" id="PTHR43861:SF6">
    <property type="entry name" value="METHYLTRANSFERASE TYPE 11"/>
    <property type="match status" value="1"/>
</dbReference>
<dbReference type="AlphaFoldDB" id="A0A0L8AQU7"/>
<organism evidence="1 2">
    <name type="scientific">Roseivirga seohaensis subsp. aquiponti</name>
    <dbReference type="NCBI Taxonomy" id="1566026"/>
    <lineage>
        <taxon>Bacteria</taxon>
        <taxon>Pseudomonadati</taxon>
        <taxon>Bacteroidota</taxon>
        <taxon>Cytophagia</taxon>
        <taxon>Cytophagales</taxon>
        <taxon>Roseivirgaceae</taxon>
        <taxon>Roseivirga</taxon>
    </lineage>
</organism>
<dbReference type="EMBL" id="JSVA01000001">
    <property type="protein sequence ID" value="KOF04542.1"/>
    <property type="molecule type" value="Genomic_DNA"/>
</dbReference>
<dbReference type="Proteomes" id="UP000036908">
    <property type="component" value="Unassembled WGS sequence"/>
</dbReference>